<keyword evidence="2" id="KW-0812">Transmembrane</keyword>
<dbReference type="InterPro" id="IPR030417">
    <property type="entry name" value="MS4A"/>
</dbReference>
<accession>C3ZBA1</accession>
<protein>
    <submittedName>
        <fullName evidence="3">Uncharacterized protein</fullName>
    </submittedName>
</protein>
<reference evidence="3" key="1">
    <citation type="journal article" date="2008" name="Nature">
        <title>The amphioxus genome and the evolution of the chordate karyotype.</title>
        <authorList>
            <consortium name="US DOE Joint Genome Institute (JGI-PGF)"/>
            <person name="Putnam N.H."/>
            <person name="Butts T."/>
            <person name="Ferrier D.E.K."/>
            <person name="Furlong R.F."/>
            <person name="Hellsten U."/>
            <person name="Kawashima T."/>
            <person name="Robinson-Rechavi M."/>
            <person name="Shoguchi E."/>
            <person name="Terry A."/>
            <person name="Yu J.-K."/>
            <person name="Benito-Gutierrez E.L."/>
            <person name="Dubchak I."/>
            <person name="Garcia-Fernandez J."/>
            <person name="Gibson-Brown J.J."/>
            <person name="Grigoriev I.V."/>
            <person name="Horton A.C."/>
            <person name="de Jong P.J."/>
            <person name="Jurka J."/>
            <person name="Kapitonov V.V."/>
            <person name="Kohara Y."/>
            <person name="Kuroki Y."/>
            <person name="Lindquist E."/>
            <person name="Lucas S."/>
            <person name="Osoegawa K."/>
            <person name="Pennacchio L.A."/>
            <person name="Salamov A.A."/>
            <person name="Satou Y."/>
            <person name="Sauka-Spengler T."/>
            <person name="Schmutz J."/>
            <person name="Shin-I T."/>
            <person name="Toyoda A."/>
            <person name="Bronner-Fraser M."/>
            <person name="Fujiyama A."/>
            <person name="Holland L.Z."/>
            <person name="Holland P.W.H."/>
            <person name="Satoh N."/>
            <person name="Rokhsar D.S."/>
        </authorList>
    </citation>
    <scope>NUCLEOTIDE SEQUENCE [LARGE SCALE GENOMIC DNA]</scope>
    <source>
        <strain evidence="3">S238N-H82</strain>
        <tissue evidence="3">Testes</tissue>
    </source>
</reference>
<keyword evidence="2" id="KW-0472">Membrane</keyword>
<sequence length="332" mass="35141">MTRMKLYRPAYENHRAVRSMRPHVPLSPGLSFAPEADTTMCKTNGHATSMFGLGVTLVVLGALSTVLGIAAAAAFPLDYYSRISGPIWAGVFVVITGVMGIMAGRNFDREGAPSGYTPAFLTLSIIGILVALSQVSVSSAAVGIFGTCFITDLENILNNNNDGDDFKFNPFVTKSYNTWDDGDIMPYHISDDQASASSGFSGRRMYTSYCSAAIALHYTCLALGVLEIILCFVSSIVGCVVGCTCCNQQPGPSVVIMQPSNLPYAQMPPTVNNPAMPGAYPQAGYIQQLSGHPQAGYGPPPAYIPPPAQQSPAYPAGPTDTDQAVHVKAQPV</sequence>
<evidence type="ECO:0000256" key="1">
    <source>
        <dbReference type="SAM" id="MobiDB-lite"/>
    </source>
</evidence>
<evidence type="ECO:0000313" key="3">
    <source>
        <dbReference type="EMBL" id="EEN50138.1"/>
    </source>
</evidence>
<feature type="compositionally biased region" description="Pro residues" evidence="1">
    <location>
        <begin position="300"/>
        <end position="309"/>
    </location>
</feature>
<keyword evidence="2" id="KW-1133">Transmembrane helix</keyword>
<feature type="transmembrane region" description="Helical" evidence="2">
    <location>
        <begin position="87"/>
        <end position="107"/>
    </location>
</feature>
<dbReference type="InParanoid" id="C3ZBA1"/>
<dbReference type="PANTHER" id="PTHR23320">
    <property type="entry name" value="MEMBRANE-SPANNING 4-DOMAINS SUBFAMILY A MS4A -RELATED"/>
    <property type="match status" value="1"/>
</dbReference>
<organism>
    <name type="scientific">Branchiostoma floridae</name>
    <name type="common">Florida lancelet</name>
    <name type="synonym">Amphioxus</name>
    <dbReference type="NCBI Taxonomy" id="7739"/>
    <lineage>
        <taxon>Eukaryota</taxon>
        <taxon>Metazoa</taxon>
        <taxon>Chordata</taxon>
        <taxon>Cephalochordata</taxon>
        <taxon>Leptocardii</taxon>
        <taxon>Amphioxiformes</taxon>
        <taxon>Branchiostomatidae</taxon>
        <taxon>Branchiostoma</taxon>
    </lineage>
</organism>
<feature type="region of interest" description="Disordered" evidence="1">
    <location>
        <begin position="300"/>
        <end position="332"/>
    </location>
</feature>
<dbReference type="PANTHER" id="PTHR23320:SF165">
    <property type="entry name" value="MARVEL DOMAIN-CONTAINING PROTEIN"/>
    <property type="match status" value="1"/>
</dbReference>
<name>C3ZBA1_BRAFL</name>
<feature type="transmembrane region" description="Helical" evidence="2">
    <location>
        <begin position="119"/>
        <end position="145"/>
    </location>
</feature>
<evidence type="ECO:0000256" key="2">
    <source>
        <dbReference type="SAM" id="Phobius"/>
    </source>
</evidence>
<feature type="transmembrane region" description="Helical" evidence="2">
    <location>
        <begin position="50"/>
        <end position="75"/>
    </location>
</feature>
<dbReference type="AlphaFoldDB" id="C3ZBA1"/>
<dbReference type="EMBL" id="GG666603">
    <property type="protein sequence ID" value="EEN50138.1"/>
    <property type="molecule type" value="Genomic_DNA"/>
</dbReference>
<proteinExistence type="predicted"/>
<gene>
    <name evidence="3" type="ORF">BRAFLDRAFT_118773</name>
</gene>